<evidence type="ECO:0000256" key="2">
    <source>
        <dbReference type="ARBA" id="ARBA00009045"/>
    </source>
</evidence>
<accession>A0A7Y6IQR3</accession>
<dbReference type="InterPro" id="IPR035952">
    <property type="entry name" value="Rhomboid-like_sf"/>
</dbReference>
<keyword evidence="3 7" id="KW-0812">Transmembrane</keyword>
<dbReference type="Proteomes" id="UP000546126">
    <property type="component" value="Unassembled WGS sequence"/>
</dbReference>
<evidence type="ECO:0000313" key="10">
    <source>
        <dbReference type="Proteomes" id="UP000546126"/>
    </source>
</evidence>
<evidence type="ECO:0000256" key="4">
    <source>
        <dbReference type="ARBA" id="ARBA00022801"/>
    </source>
</evidence>
<evidence type="ECO:0000313" key="9">
    <source>
        <dbReference type="EMBL" id="NUW41349.1"/>
    </source>
</evidence>
<feature type="transmembrane region" description="Helical" evidence="7">
    <location>
        <begin position="20"/>
        <end position="43"/>
    </location>
</feature>
<dbReference type="AlphaFoldDB" id="A0A7Y6IQR3"/>
<keyword evidence="9" id="KW-0645">Protease</keyword>
<keyword evidence="10" id="KW-1185">Reference proteome</keyword>
<dbReference type="Pfam" id="PF01694">
    <property type="entry name" value="Rhomboid"/>
    <property type="match status" value="1"/>
</dbReference>
<name>A0A7Y6IQR3_9ACTN</name>
<dbReference type="GO" id="GO:0016020">
    <property type="term" value="C:membrane"/>
    <property type="evidence" value="ECO:0007669"/>
    <property type="project" value="UniProtKB-SubCell"/>
</dbReference>
<reference evidence="9 10" key="1">
    <citation type="submission" date="2020-06" db="EMBL/GenBank/DDBJ databases">
        <authorList>
            <person name="Chanama M."/>
        </authorList>
    </citation>
    <scope>NUCLEOTIDE SEQUENCE [LARGE SCALE GENOMIC DNA]</scope>
    <source>
        <strain evidence="9 10">TBRC6557</strain>
    </source>
</reference>
<dbReference type="InterPro" id="IPR022764">
    <property type="entry name" value="Peptidase_S54_rhomboid_dom"/>
</dbReference>
<keyword evidence="6 7" id="KW-0472">Membrane</keyword>
<evidence type="ECO:0000256" key="5">
    <source>
        <dbReference type="ARBA" id="ARBA00022989"/>
    </source>
</evidence>
<evidence type="ECO:0000259" key="8">
    <source>
        <dbReference type="Pfam" id="PF01694"/>
    </source>
</evidence>
<keyword evidence="5 7" id="KW-1133">Transmembrane helix</keyword>
<evidence type="ECO:0000256" key="3">
    <source>
        <dbReference type="ARBA" id="ARBA00022692"/>
    </source>
</evidence>
<comment type="subcellular location">
    <subcellularLocation>
        <location evidence="1">Membrane</location>
        <topology evidence="1">Multi-pass membrane protein</topology>
    </subcellularLocation>
</comment>
<sequence>MTRPSSPDAPSGRTSAARPLLTWAVLGVTAVTTAAGLLVPGFAHALVRTDGFFHGEWWRLITPILVNPEGPHQIIFNGAMLLLAGVTAERVFGRARWTALYLAGGLAGNAWSYVFDHHSAGSSVAVAGLAGGLAAWALSGRAGLPVPPRIAAGALLVGGAALAALGDNHGAPLLAGALLGTVFLRTTRDVPSLADVRPGRPARTP</sequence>
<dbReference type="EMBL" id="JABWGO010000002">
    <property type="protein sequence ID" value="NUW41349.1"/>
    <property type="molecule type" value="Genomic_DNA"/>
</dbReference>
<evidence type="ECO:0000256" key="6">
    <source>
        <dbReference type="ARBA" id="ARBA00023136"/>
    </source>
</evidence>
<protein>
    <submittedName>
        <fullName evidence="9">Rhomboid family intramembrane serine protease</fullName>
    </submittedName>
</protein>
<comment type="similarity">
    <text evidence="2">Belongs to the peptidase S54 family.</text>
</comment>
<keyword evidence="4" id="KW-0378">Hydrolase</keyword>
<comment type="caution">
    <text evidence="9">The sequence shown here is derived from an EMBL/GenBank/DDBJ whole genome shotgun (WGS) entry which is preliminary data.</text>
</comment>
<dbReference type="Gene3D" id="1.20.1540.10">
    <property type="entry name" value="Rhomboid-like"/>
    <property type="match status" value="1"/>
</dbReference>
<dbReference type="RefSeq" id="WP_175600858.1">
    <property type="nucleotide sequence ID" value="NZ_JABWGO010000002.1"/>
</dbReference>
<organism evidence="9 10">
    <name type="scientific">Nonomuraea rhodomycinica</name>
    <dbReference type="NCBI Taxonomy" id="1712872"/>
    <lineage>
        <taxon>Bacteria</taxon>
        <taxon>Bacillati</taxon>
        <taxon>Actinomycetota</taxon>
        <taxon>Actinomycetes</taxon>
        <taxon>Streptosporangiales</taxon>
        <taxon>Streptosporangiaceae</taxon>
        <taxon>Nonomuraea</taxon>
    </lineage>
</organism>
<dbReference type="PANTHER" id="PTHR43731">
    <property type="entry name" value="RHOMBOID PROTEASE"/>
    <property type="match status" value="1"/>
</dbReference>
<dbReference type="SUPFAM" id="SSF144091">
    <property type="entry name" value="Rhomboid-like"/>
    <property type="match status" value="1"/>
</dbReference>
<gene>
    <name evidence="9" type="ORF">HT134_14545</name>
</gene>
<dbReference type="GO" id="GO:0004252">
    <property type="term" value="F:serine-type endopeptidase activity"/>
    <property type="evidence" value="ECO:0007669"/>
    <property type="project" value="InterPro"/>
</dbReference>
<proteinExistence type="inferred from homology"/>
<dbReference type="InterPro" id="IPR050925">
    <property type="entry name" value="Rhomboid_protease_S54"/>
</dbReference>
<evidence type="ECO:0000256" key="1">
    <source>
        <dbReference type="ARBA" id="ARBA00004141"/>
    </source>
</evidence>
<dbReference type="PANTHER" id="PTHR43731:SF14">
    <property type="entry name" value="PRESENILIN-ASSOCIATED RHOMBOID-LIKE PROTEIN, MITOCHONDRIAL"/>
    <property type="match status" value="1"/>
</dbReference>
<dbReference type="GO" id="GO:0006508">
    <property type="term" value="P:proteolysis"/>
    <property type="evidence" value="ECO:0007669"/>
    <property type="project" value="UniProtKB-KW"/>
</dbReference>
<evidence type="ECO:0000256" key="7">
    <source>
        <dbReference type="SAM" id="Phobius"/>
    </source>
</evidence>
<feature type="domain" description="Peptidase S54 rhomboid" evidence="8">
    <location>
        <begin position="55"/>
        <end position="182"/>
    </location>
</feature>